<sequence>MDNSQDNIRKRVCKACDRCRLKKSKCDGASPCSRCKADNAICVFGERKKSQDKVYPKGYVEMLEQQQTQLVAGLRELYSRLQSGQSWPGQPLREHQGGHPLTHDILERLDLLHSSSDNGSNYDGFEEDCNRMQQKLLERGAPYTRRRGSVSSDSDHGHTSSPSSYSGTPTTKSMPFADPFSRHNAPPTPPMNSPFPRQSQITAPIKQESQMISANFMTTGALDPSALTRPAWTAEPMVMDETLDFKSLYPYDGYNNFDSNAMLLDPCVINPAAPMMSDWNDASDLDFSNFIDNPVGA</sequence>
<dbReference type="EMBL" id="ML977311">
    <property type="protein sequence ID" value="KAF2122142.1"/>
    <property type="molecule type" value="Genomic_DNA"/>
</dbReference>
<evidence type="ECO:0000256" key="1">
    <source>
        <dbReference type="ARBA" id="ARBA00023242"/>
    </source>
</evidence>
<keyword evidence="1" id="KW-0539">Nucleus</keyword>
<evidence type="ECO:0000313" key="5">
    <source>
        <dbReference type="Proteomes" id="UP000799770"/>
    </source>
</evidence>
<dbReference type="SMART" id="SM00066">
    <property type="entry name" value="GAL4"/>
    <property type="match status" value="1"/>
</dbReference>
<dbReference type="OrthoDB" id="4151048at2759"/>
<dbReference type="Proteomes" id="UP000799770">
    <property type="component" value="Unassembled WGS sequence"/>
</dbReference>
<feature type="compositionally biased region" description="Low complexity" evidence="2">
    <location>
        <begin position="159"/>
        <end position="173"/>
    </location>
</feature>
<organism evidence="4 5">
    <name type="scientific">Lophiotrema nucula</name>
    <dbReference type="NCBI Taxonomy" id="690887"/>
    <lineage>
        <taxon>Eukaryota</taxon>
        <taxon>Fungi</taxon>
        <taxon>Dikarya</taxon>
        <taxon>Ascomycota</taxon>
        <taxon>Pezizomycotina</taxon>
        <taxon>Dothideomycetes</taxon>
        <taxon>Pleosporomycetidae</taxon>
        <taxon>Pleosporales</taxon>
        <taxon>Lophiotremataceae</taxon>
        <taxon>Lophiotrema</taxon>
    </lineage>
</organism>
<dbReference type="InterPro" id="IPR001138">
    <property type="entry name" value="Zn2Cys6_DnaBD"/>
</dbReference>
<keyword evidence="5" id="KW-1185">Reference proteome</keyword>
<dbReference type="GO" id="GO:0000981">
    <property type="term" value="F:DNA-binding transcription factor activity, RNA polymerase II-specific"/>
    <property type="evidence" value="ECO:0007669"/>
    <property type="project" value="InterPro"/>
</dbReference>
<dbReference type="PROSITE" id="PS00463">
    <property type="entry name" value="ZN2_CY6_FUNGAL_1"/>
    <property type="match status" value="1"/>
</dbReference>
<feature type="domain" description="Zn(2)-C6 fungal-type" evidence="3">
    <location>
        <begin position="15"/>
        <end position="44"/>
    </location>
</feature>
<dbReference type="PROSITE" id="PS50048">
    <property type="entry name" value="ZN2_CY6_FUNGAL_2"/>
    <property type="match status" value="1"/>
</dbReference>
<dbReference type="Pfam" id="PF00172">
    <property type="entry name" value="Zn_clus"/>
    <property type="match status" value="1"/>
</dbReference>
<proteinExistence type="predicted"/>
<dbReference type="GO" id="GO:0008270">
    <property type="term" value="F:zinc ion binding"/>
    <property type="evidence" value="ECO:0007669"/>
    <property type="project" value="InterPro"/>
</dbReference>
<feature type="region of interest" description="Disordered" evidence="2">
    <location>
        <begin position="138"/>
        <end position="198"/>
    </location>
</feature>
<dbReference type="PANTHER" id="PTHR47655:SF3">
    <property type="entry name" value="ZN(II)2CYS6 TRANSCRIPTION FACTOR (EUROFUNG)"/>
    <property type="match status" value="1"/>
</dbReference>
<gene>
    <name evidence="4" type="ORF">BDV96DRAFT_609155</name>
</gene>
<dbReference type="InterPro" id="IPR052783">
    <property type="entry name" value="Metabolic/Drug-Res_Regulator"/>
</dbReference>
<dbReference type="FunFam" id="4.10.240.10:FF:000013">
    <property type="entry name" value="C6 transcription factor, putative"/>
    <property type="match status" value="1"/>
</dbReference>
<dbReference type="AlphaFoldDB" id="A0A6A5ZR26"/>
<name>A0A6A5ZR26_9PLEO</name>
<evidence type="ECO:0000256" key="2">
    <source>
        <dbReference type="SAM" id="MobiDB-lite"/>
    </source>
</evidence>
<dbReference type="PANTHER" id="PTHR47655">
    <property type="entry name" value="QUINIC ACID UTILIZATION ACTIVATOR"/>
    <property type="match status" value="1"/>
</dbReference>
<dbReference type="SUPFAM" id="SSF57701">
    <property type="entry name" value="Zn2/Cys6 DNA-binding domain"/>
    <property type="match status" value="1"/>
</dbReference>
<dbReference type="CDD" id="cd00067">
    <property type="entry name" value="GAL4"/>
    <property type="match status" value="1"/>
</dbReference>
<protein>
    <recommendedName>
        <fullName evidence="3">Zn(2)-C6 fungal-type domain-containing protein</fullName>
    </recommendedName>
</protein>
<dbReference type="Gene3D" id="4.10.240.10">
    <property type="entry name" value="Zn(2)-C6 fungal-type DNA-binding domain"/>
    <property type="match status" value="1"/>
</dbReference>
<evidence type="ECO:0000259" key="3">
    <source>
        <dbReference type="PROSITE" id="PS50048"/>
    </source>
</evidence>
<evidence type="ECO:0000313" key="4">
    <source>
        <dbReference type="EMBL" id="KAF2122142.1"/>
    </source>
</evidence>
<dbReference type="InterPro" id="IPR036864">
    <property type="entry name" value="Zn2-C6_fun-type_DNA-bd_sf"/>
</dbReference>
<accession>A0A6A5ZR26</accession>
<reference evidence="4" key="1">
    <citation type="journal article" date="2020" name="Stud. Mycol.">
        <title>101 Dothideomycetes genomes: a test case for predicting lifestyles and emergence of pathogens.</title>
        <authorList>
            <person name="Haridas S."/>
            <person name="Albert R."/>
            <person name="Binder M."/>
            <person name="Bloem J."/>
            <person name="Labutti K."/>
            <person name="Salamov A."/>
            <person name="Andreopoulos B."/>
            <person name="Baker S."/>
            <person name="Barry K."/>
            <person name="Bills G."/>
            <person name="Bluhm B."/>
            <person name="Cannon C."/>
            <person name="Castanera R."/>
            <person name="Culley D."/>
            <person name="Daum C."/>
            <person name="Ezra D."/>
            <person name="Gonzalez J."/>
            <person name="Henrissat B."/>
            <person name="Kuo A."/>
            <person name="Liang C."/>
            <person name="Lipzen A."/>
            <person name="Lutzoni F."/>
            <person name="Magnuson J."/>
            <person name="Mondo S."/>
            <person name="Nolan M."/>
            <person name="Ohm R."/>
            <person name="Pangilinan J."/>
            <person name="Park H.-J."/>
            <person name="Ramirez L."/>
            <person name="Alfaro M."/>
            <person name="Sun H."/>
            <person name="Tritt A."/>
            <person name="Yoshinaga Y."/>
            <person name="Zwiers L.-H."/>
            <person name="Turgeon B."/>
            <person name="Goodwin S."/>
            <person name="Spatafora J."/>
            <person name="Crous P."/>
            <person name="Grigoriev I."/>
        </authorList>
    </citation>
    <scope>NUCLEOTIDE SEQUENCE</scope>
    <source>
        <strain evidence="4">CBS 627.86</strain>
    </source>
</reference>